<dbReference type="InterPro" id="IPR036388">
    <property type="entry name" value="WH-like_DNA-bd_sf"/>
</dbReference>
<reference evidence="7 8" key="1">
    <citation type="submission" date="2016-09" db="EMBL/GenBank/DDBJ databases">
        <title>Alteromonas lipolytica, a new species isolated from sea water.</title>
        <authorList>
            <person name="Wu Y.-H."/>
            <person name="Cheng H."/>
            <person name="Xu X.-W."/>
        </authorList>
    </citation>
    <scope>NUCLEOTIDE SEQUENCE [LARGE SCALE GENOMIC DNA]</scope>
    <source>
        <strain evidence="7 8">JW12</strain>
    </source>
</reference>
<evidence type="ECO:0000256" key="1">
    <source>
        <dbReference type="ARBA" id="ARBA00004496"/>
    </source>
</evidence>
<dbReference type="PANTHER" id="PTHR33602:SF1">
    <property type="entry name" value="REGULATORY PROTEIN RECX FAMILY PROTEIN"/>
    <property type="match status" value="1"/>
</dbReference>
<dbReference type="Pfam" id="PF21981">
    <property type="entry name" value="RecX_HTH3"/>
    <property type="match status" value="1"/>
</dbReference>
<comment type="caution">
    <text evidence="7">The sequence shown here is derived from an EMBL/GenBank/DDBJ whole genome shotgun (WGS) entry which is preliminary data.</text>
</comment>
<gene>
    <name evidence="7" type="ORF">BFC17_13715</name>
</gene>
<evidence type="ECO:0000256" key="2">
    <source>
        <dbReference type="ARBA" id="ARBA00009695"/>
    </source>
</evidence>
<dbReference type="InterPro" id="IPR053924">
    <property type="entry name" value="RecX_HTH_2nd"/>
</dbReference>
<comment type="subcellular location">
    <subcellularLocation>
        <location evidence="1">Cytoplasm</location>
    </subcellularLocation>
</comment>
<dbReference type="PANTHER" id="PTHR33602">
    <property type="entry name" value="REGULATORY PROTEIN RECX FAMILY PROTEIN"/>
    <property type="match status" value="1"/>
</dbReference>
<dbReference type="InterPro" id="IPR003783">
    <property type="entry name" value="Regulatory_RecX"/>
</dbReference>
<dbReference type="RefSeq" id="WP_070175562.1">
    <property type="nucleotide sequence ID" value="NZ_BMJR01000001.1"/>
</dbReference>
<sequence length="151" mass="17588">MTDNPRKIIIESITRMLSRREHAYHELLRKLSHKGFAIEDCVVVVEEFKQAGIQSDTRFAEMKLRAGIAKGQGPARFKAECQQFSIAEQCLEAAISETDADWFELAKQVRIKRFGSDVPQDAKEKFKQIRFLQYRGFYSDHIQYAFSDDEY</sequence>
<dbReference type="Pfam" id="PF02631">
    <property type="entry name" value="RecX_HTH2"/>
    <property type="match status" value="1"/>
</dbReference>
<keyword evidence="8" id="KW-1185">Reference proteome</keyword>
<dbReference type="OrthoDB" id="7066780at2"/>
<accession>A0A1E8FFE0</accession>
<evidence type="ECO:0000256" key="4">
    <source>
        <dbReference type="ARBA" id="ARBA00022490"/>
    </source>
</evidence>
<protein>
    <recommendedName>
        <fullName evidence="3">Regulatory protein RecX</fullName>
    </recommendedName>
</protein>
<evidence type="ECO:0000313" key="7">
    <source>
        <dbReference type="EMBL" id="OFI34644.1"/>
    </source>
</evidence>
<dbReference type="STRING" id="1856405.BFC17_13715"/>
<dbReference type="Proteomes" id="UP000176037">
    <property type="component" value="Unassembled WGS sequence"/>
</dbReference>
<dbReference type="EMBL" id="MJIC01000010">
    <property type="protein sequence ID" value="OFI34644.1"/>
    <property type="molecule type" value="Genomic_DNA"/>
</dbReference>
<dbReference type="AlphaFoldDB" id="A0A1E8FFE0"/>
<evidence type="ECO:0000259" key="5">
    <source>
        <dbReference type="Pfam" id="PF02631"/>
    </source>
</evidence>
<keyword evidence="4" id="KW-0963">Cytoplasm</keyword>
<evidence type="ECO:0000259" key="6">
    <source>
        <dbReference type="Pfam" id="PF21981"/>
    </source>
</evidence>
<comment type="similarity">
    <text evidence="2">Belongs to the RecX family.</text>
</comment>
<proteinExistence type="inferred from homology"/>
<name>A0A1E8FFE0_9ALTE</name>
<evidence type="ECO:0000256" key="3">
    <source>
        <dbReference type="ARBA" id="ARBA00018111"/>
    </source>
</evidence>
<dbReference type="InterPro" id="IPR053925">
    <property type="entry name" value="RecX_HTH_3rd"/>
</dbReference>
<organism evidence="7 8">
    <name type="scientific">Alteromonas lipolytica</name>
    <dbReference type="NCBI Taxonomy" id="1856405"/>
    <lineage>
        <taxon>Bacteria</taxon>
        <taxon>Pseudomonadati</taxon>
        <taxon>Pseudomonadota</taxon>
        <taxon>Gammaproteobacteria</taxon>
        <taxon>Alteromonadales</taxon>
        <taxon>Alteromonadaceae</taxon>
        <taxon>Alteromonas/Salinimonas group</taxon>
        <taxon>Alteromonas</taxon>
    </lineage>
</organism>
<dbReference type="Gene3D" id="1.10.10.10">
    <property type="entry name" value="Winged helix-like DNA-binding domain superfamily/Winged helix DNA-binding domain"/>
    <property type="match status" value="3"/>
</dbReference>
<evidence type="ECO:0000313" key="8">
    <source>
        <dbReference type="Proteomes" id="UP000176037"/>
    </source>
</evidence>
<dbReference type="GO" id="GO:0005737">
    <property type="term" value="C:cytoplasm"/>
    <property type="evidence" value="ECO:0007669"/>
    <property type="project" value="UniProtKB-SubCell"/>
</dbReference>
<dbReference type="GO" id="GO:0006282">
    <property type="term" value="P:regulation of DNA repair"/>
    <property type="evidence" value="ECO:0007669"/>
    <property type="project" value="InterPro"/>
</dbReference>
<feature type="domain" description="RecX third three-helical" evidence="6">
    <location>
        <begin position="100"/>
        <end position="145"/>
    </location>
</feature>
<feature type="domain" description="RecX second three-helical" evidence="5">
    <location>
        <begin position="55"/>
        <end position="94"/>
    </location>
</feature>